<comment type="similarity">
    <text evidence="1">Belongs to the RNase H family.</text>
</comment>
<dbReference type="PROSITE" id="PS50879">
    <property type="entry name" value="RNASE_H_1"/>
    <property type="match status" value="1"/>
</dbReference>
<dbReference type="GO" id="GO:0004523">
    <property type="term" value="F:RNA-DNA hybrid ribonuclease activity"/>
    <property type="evidence" value="ECO:0007669"/>
    <property type="project" value="InterPro"/>
</dbReference>
<accession>A0A4Y2FCR2</accession>
<evidence type="ECO:0000313" key="3">
    <source>
        <dbReference type="EMBL" id="GBM39162.1"/>
    </source>
</evidence>
<evidence type="ECO:0000256" key="1">
    <source>
        <dbReference type="ARBA" id="ARBA00005300"/>
    </source>
</evidence>
<evidence type="ECO:0000259" key="2">
    <source>
        <dbReference type="PROSITE" id="PS50879"/>
    </source>
</evidence>
<sequence>MCKDSAPLNKVLERENVNETHSTPRNDETIITGSYQQHPFSALVLYTDGSKSDSGRTGSGVNATAENGLVFRCRFRNPDNRSVFRSELLAIREALNFALRSEASDTYVLTDSKSSIQYLKNWSKISEKTGQEIISKIVSLSQKSRVCIQWIPSHVEVFGNEVADLLTKVGSTLPSAASGELFASEISSIHRSKANSTWKVPPAHEWYAGNRNGLSLQSEVLLHLLMSLTVLAPLRGCCGVGGKWTCGTVGETWYHGPGLVFGPGDMKQQQQHQKFRRISTMDDVSERWSTPHWGFLVHDFQDETFPDWWIGFDGPTPWPPRYPDITPLDFFSFGAISRTDSLPHQLLTSKN</sequence>
<dbReference type="InterPro" id="IPR050092">
    <property type="entry name" value="RNase_H"/>
</dbReference>
<feature type="domain" description="RNase H type-1" evidence="2">
    <location>
        <begin position="39"/>
        <end position="172"/>
    </location>
</feature>
<dbReference type="PANTHER" id="PTHR10642:SF25">
    <property type="entry name" value="RNASE H TYPE-1 DOMAIN-CONTAINING PROTEIN"/>
    <property type="match status" value="1"/>
</dbReference>
<protein>
    <recommendedName>
        <fullName evidence="2">RNase H type-1 domain-containing protein</fullName>
    </recommendedName>
</protein>
<dbReference type="GO" id="GO:0043137">
    <property type="term" value="P:DNA replication, removal of RNA primer"/>
    <property type="evidence" value="ECO:0007669"/>
    <property type="project" value="TreeGrafter"/>
</dbReference>
<dbReference type="InterPro" id="IPR002156">
    <property type="entry name" value="RNaseH_domain"/>
</dbReference>
<dbReference type="SUPFAM" id="SSF53098">
    <property type="entry name" value="Ribonuclease H-like"/>
    <property type="match status" value="1"/>
</dbReference>
<dbReference type="Gene3D" id="3.30.420.10">
    <property type="entry name" value="Ribonuclease H-like superfamily/Ribonuclease H"/>
    <property type="match status" value="1"/>
</dbReference>
<dbReference type="GO" id="GO:0003676">
    <property type="term" value="F:nucleic acid binding"/>
    <property type="evidence" value="ECO:0007669"/>
    <property type="project" value="InterPro"/>
</dbReference>
<evidence type="ECO:0000313" key="4">
    <source>
        <dbReference type="Proteomes" id="UP000499080"/>
    </source>
</evidence>
<dbReference type="CDD" id="cd09276">
    <property type="entry name" value="Rnase_HI_RT_non_LTR"/>
    <property type="match status" value="1"/>
</dbReference>
<keyword evidence="4" id="KW-1185">Reference proteome</keyword>
<organism evidence="3 4">
    <name type="scientific">Araneus ventricosus</name>
    <name type="common">Orbweaver spider</name>
    <name type="synonym">Epeira ventricosa</name>
    <dbReference type="NCBI Taxonomy" id="182803"/>
    <lineage>
        <taxon>Eukaryota</taxon>
        <taxon>Metazoa</taxon>
        <taxon>Ecdysozoa</taxon>
        <taxon>Arthropoda</taxon>
        <taxon>Chelicerata</taxon>
        <taxon>Arachnida</taxon>
        <taxon>Araneae</taxon>
        <taxon>Araneomorphae</taxon>
        <taxon>Entelegynae</taxon>
        <taxon>Araneoidea</taxon>
        <taxon>Araneidae</taxon>
        <taxon>Araneus</taxon>
    </lineage>
</organism>
<name>A0A4Y2FCR2_ARAVE</name>
<dbReference type="EMBL" id="BGPR01000888">
    <property type="protein sequence ID" value="GBM39162.1"/>
    <property type="molecule type" value="Genomic_DNA"/>
</dbReference>
<dbReference type="Proteomes" id="UP000499080">
    <property type="component" value="Unassembled WGS sequence"/>
</dbReference>
<dbReference type="InterPro" id="IPR012337">
    <property type="entry name" value="RNaseH-like_sf"/>
</dbReference>
<dbReference type="InterPro" id="IPR036397">
    <property type="entry name" value="RNaseH_sf"/>
</dbReference>
<reference evidence="3 4" key="1">
    <citation type="journal article" date="2019" name="Sci. Rep.">
        <title>Orb-weaving spider Araneus ventricosus genome elucidates the spidroin gene catalogue.</title>
        <authorList>
            <person name="Kono N."/>
            <person name="Nakamura H."/>
            <person name="Ohtoshi R."/>
            <person name="Moran D.A.P."/>
            <person name="Shinohara A."/>
            <person name="Yoshida Y."/>
            <person name="Fujiwara M."/>
            <person name="Mori M."/>
            <person name="Tomita M."/>
            <person name="Arakawa K."/>
        </authorList>
    </citation>
    <scope>NUCLEOTIDE SEQUENCE [LARGE SCALE GENOMIC DNA]</scope>
</reference>
<dbReference type="OrthoDB" id="6433900at2759"/>
<dbReference type="AlphaFoldDB" id="A0A4Y2FCR2"/>
<gene>
    <name evidence="3" type="ORF">AVEN_208341_1</name>
</gene>
<proteinExistence type="inferred from homology"/>
<dbReference type="Pfam" id="PF00075">
    <property type="entry name" value="RNase_H"/>
    <property type="match status" value="1"/>
</dbReference>
<dbReference type="PANTHER" id="PTHR10642">
    <property type="entry name" value="RIBONUCLEASE H1"/>
    <property type="match status" value="1"/>
</dbReference>
<comment type="caution">
    <text evidence="3">The sequence shown here is derived from an EMBL/GenBank/DDBJ whole genome shotgun (WGS) entry which is preliminary data.</text>
</comment>